<gene>
    <name evidence="3" type="ORF">NADFUDRAFT_46790</name>
</gene>
<keyword evidence="4" id="KW-1185">Reference proteome</keyword>
<keyword evidence="2" id="KW-0472">Membrane</keyword>
<protein>
    <submittedName>
        <fullName evidence="3">SUR7-domain-containing protein</fullName>
    </submittedName>
</protein>
<keyword evidence="2" id="KW-1133">Transmembrane helix</keyword>
<name>A0A1E3PI66_9ASCO</name>
<dbReference type="GO" id="GO:0006897">
    <property type="term" value="P:endocytosis"/>
    <property type="evidence" value="ECO:0007669"/>
    <property type="project" value="TreeGrafter"/>
</dbReference>
<proteinExistence type="predicted"/>
<dbReference type="EMBL" id="KV454410">
    <property type="protein sequence ID" value="ODQ64990.1"/>
    <property type="molecule type" value="Genomic_DNA"/>
</dbReference>
<dbReference type="AlphaFoldDB" id="A0A1E3PI66"/>
<dbReference type="GO" id="GO:0005886">
    <property type="term" value="C:plasma membrane"/>
    <property type="evidence" value="ECO:0007669"/>
    <property type="project" value="InterPro"/>
</dbReference>
<accession>A0A1E3PI66</accession>
<dbReference type="PANTHER" id="PTHR36414:SF1">
    <property type="entry name" value="PROTEIN SUR7"/>
    <property type="match status" value="1"/>
</dbReference>
<evidence type="ECO:0000256" key="2">
    <source>
        <dbReference type="SAM" id="Phobius"/>
    </source>
</evidence>
<dbReference type="GO" id="GO:0030866">
    <property type="term" value="P:cortical actin cytoskeleton organization"/>
    <property type="evidence" value="ECO:0007669"/>
    <property type="project" value="TreeGrafter"/>
</dbReference>
<dbReference type="GO" id="GO:0045121">
    <property type="term" value="C:membrane raft"/>
    <property type="evidence" value="ECO:0007669"/>
    <property type="project" value="TreeGrafter"/>
</dbReference>
<keyword evidence="2" id="KW-0812">Transmembrane</keyword>
<reference evidence="3 4" key="1">
    <citation type="journal article" date="2016" name="Proc. Natl. Acad. Sci. U.S.A.">
        <title>Comparative genomics of biotechnologically important yeasts.</title>
        <authorList>
            <person name="Riley R."/>
            <person name="Haridas S."/>
            <person name="Wolfe K.H."/>
            <person name="Lopes M.R."/>
            <person name="Hittinger C.T."/>
            <person name="Goeker M."/>
            <person name="Salamov A.A."/>
            <person name="Wisecaver J.H."/>
            <person name="Long T.M."/>
            <person name="Calvey C.H."/>
            <person name="Aerts A.L."/>
            <person name="Barry K.W."/>
            <person name="Choi C."/>
            <person name="Clum A."/>
            <person name="Coughlan A.Y."/>
            <person name="Deshpande S."/>
            <person name="Douglass A.P."/>
            <person name="Hanson S.J."/>
            <person name="Klenk H.-P."/>
            <person name="LaButti K.M."/>
            <person name="Lapidus A."/>
            <person name="Lindquist E.A."/>
            <person name="Lipzen A.M."/>
            <person name="Meier-Kolthoff J.P."/>
            <person name="Ohm R.A."/>
            <person name="Otillar R.P."/>
            <person name="Pangilinan J.L."/>
            <person name="Peng Y."/>
            <person name="Rokas A."/>
            <person name="Rosa C.A."/>
            <person name="Scheuner C."/>
            <person name="Sibirny A.A."/>
            <person name="Slot J.C."/>
            <person name="Stielow J.B."/>
            <person name="Sun H."/>
            <person name="Kurtzman C.P."/>
            <person name="Blackwell M."/>
            <person name="Grigoriev I.V."/>
            <person name="Jeffries T.W."/>
        </authorList>
    </citation>
    <scope>NUCLEOTIDE SEQUENCE [LARGE SCALE GENOMIC DNA]</scope>
    <source>
        <strain evidence="3 4">DSM 6958</strain>
    </source>
</reference>
<dbReference type="GO" id="GO:0032185">
    <property type="term" value="P:septin cytoskeleton organization"/>
    <property type="evidence" value="ECO:0007669"/>
    <property type="project" value="TreeGrafter"/>
</dbReference>
<dbReference type="InterPro" id="IPR009571">
    <property type="entry name" value="SUR7/Rim9-like_fungi"/>
</dbReference>
<dbReference type="Proteomes" id="UP000095009">
    <property type="component" value="Unassembled WGS sequence"/>
</dbReference>
<feature type="transmembrane region" description="Helical" evidence="2">
    <location>
        <begin position="191"/>
        <end position="212"/>
    </location>
</feature>
<dbReference type="GO" id="GO:0005938">
    <property type="term" value="C:cell cortex"/>
    <property type="evidence" value="ECO:0007669"/>
    <property type="project" value="TreeGrafter"/>
</dbReference>
<organism evidence="3 4">
    <name type="scientific">Nadsonia fulvescens var. elongata DSM 6958</name>
    <dbReference type="NCBI Taxonomy" id="857566"/>
    <lineage>
        <taxon>Eukaryota</taxon>
        <taxon>Fungi</taxon>
        <taxon>Dikarya</taxon>
        <taxon>Ascomycota</taxon>
        <taxon>Saccharomycotina</taxon>
        <taxon>Dipodascomycetes</taxon>
        <taxon>Dipodascales</taxon>
        <taxon>Dipodascales incertae sedis</taxon>
        <taxon>Nadsonia</taxon>
    </lineage>
</organism>
<dbReference type="GO" id="GO:0031505">
    <property type="term" value="P:fungal-type cell wall organization"/>
    <property type="evidence" value="ECO:0007669"/>
    <property type="project" value="TreeGrafter"/>
</dbReference>
<sequence>MGAGRFLTEFFSLILTAGAALLLFFMILGGSRDSFPLNTFYFLEADTSLISGAPAMARWTFWGICSVSASAKNFACTSNKAAFPFDPVSNFGTIMNIPPSFIDNSSTHFYLTRFAFCFSLISLFFTVCTLFVGFLSLFSRLAAGISSFTNGLALLFSAAMASLLTANYVMAVNGFHDVDLEAKLGVKMMGFMWAIVAIHLISEFGYGLGCCLNKGRGNKSSDNSNDDQDVRILRTDNANLSGTGRDDSSFTRTTSIRTPGPNGQGFFKSVRNERKTQEDEAYTEY</sequence>
<dbReference type="PANTHER" id="PTHR36414">
    <property type="entry name" value="PROTEIN SUR7"/>
    <property type="match status" value="1"/>
</dbReference>
<feature type="transmembrane region" description="Helical" evidence="2">
    <location>
        <begin position="150"/>
        <end position="171"/>
    </location>
</feature>
<evidence type="ECO:0000256" key="1">
    <source>
        <dbReference type="SAM" id="MobiDB-lite"/>
    </source>
</evidence>
<dbReference type="OrthoDB" id="5419460at2759"/>
<evidence type="ECO:0000313" key="4">
    <source>
        <dbReference type="Proteomes" id="UP000095009"/>
    </source>
</evidence>
<feature type="region of interest" description="Disordered" evidence="1">
    <location>
        <begin position="218"/>
        <end position="285"/>
    </location>
</feature>
<feature type="transmembrane region" description="Helical" evidence="2">
    <location>
        <begin position="7"/>
        <end position="28"/>
    </location>
</feature>
<evidence type="ECO:0000313" key="3">
    <source>
        <dbReference type="EMBL" id="ODQ64990.1"/>
    </source>
</evidence>
<dbReference type="Pfam" id="PF06687">
    <property type="entry name" value="SUR7"/>
    <property type="match status" value="1"/>
</dbReference>
<feature type="transmembrane region" description="Helical" evidence="2">
    <location>
        <begin position="113"/>
        <end position="138"/>
    </location>
</feature>